<accession>A0A8T1HCI1</accession>
<dbReference type="InterPro" id="IPR033120">
    <property type="entry name" value="HOTDOG_ACOT"/>
</dbReference>
<dbReference type="SUPFAM" id="SSF54637">
    <property type="entry name" value="Thioesterase/thiol ester dehydrase-isomerase"/>
    <property type="match status" value="2"/>
</dbReference>
<dbReference type="EMBL" id="RCMV01001226">
    <property type="protein sequence ID" value="KAG3209676.1"/>
    <property type="molecule type" value="Genomic_DNA"/>
</dbReference>
<dbReference type="GO" id="GO:0006637">
    <property type="term" value="P:acyl-CoA metabolic process"/>
    <property type="evidence" value="ECO:0007669"/>
    <property type="project" value="TreeGrafter"/>
</dbReference>
<evidence type="ECO:0000313" key="3">
    <source>
        <dbReference type="EMBL" id="KAG3209676.1"/>
    </source>
</evidence>
<dbReference type="PANTHER" id="PTHR11049:SF24">
    <property type="entry name" value="CYTOSOLIC ACYL COENZYME A THIOESTER HYDROLASE"/>
    <property type="match status" value="1"/>
</dbReference>
<keyword evidence="1" id="KW-0378">Hydrolase</keyword>
<evidence type="ECO:0000256" key="1">
    <source>
        <dbReference type="ARBA" id="ARBA00022801"/>
    </source>
</evidence>
<dbReference type="Gene3D" id="3.10.129.10">
    <property type="entry name" value="Hotdog Thioesterase"/>
    <property type="match status" value="2"/>
</dbReference>
<gene>
    <name evidence="3" type="ORF">PC129_g19314</name>
</gene>
<reference evidence="3" key="1">
    <citation type="submission" date="2018-05" db="EMBL/GenBank/DDBJ databases">
        <title>Effector identification in a new, highly contiguous assembly of the strawberry crown rot pathogen Phytophthora cactorum.</title>
        <authorList>
            <person name="Armitage A.D."/>
            <person name="Nellist C.F."/>
            <person name="Bates H."/>
            <person name="Vickerstaff R.J."/>
            <person name="Harrison R.J."/>
        </authorList>
    </citation>
    <scope>NUCLEOTIDE SEQUENCE</scope>
    <source>
        <strain evidence="3">P421</strain>
    </source>
</reference>
<dbReference type="CDD" id="cd03442">
    <property type="entry name" value="BFIT_BACH"/>
    <property type="match status" value="1"/>
</dbReference>
<organism evidence="3 4">
    <name type="scientific">Phytophthora cactorum</name>
    <dbReference type="NCBI Taxonomy" id="29920"/>
    <lineage>
        <taxon>Eukaryota</taxon>
        <taxon>Sar</taxon>
        <taxon>Stramenopiles</taxon>
        <taxon>Oomycota</taxon>
        <taxon>Peronosporomycetes</taxon>
        <taxon>Peronosporales</taxon>
        <taxon>Peronosporaceae</taxon>
        <taxon>Phytophthora</taxon>
    </lineage>
</organism>
<dbReference type="Proteomes" id="UP000760860">
    <property type="component" value="Unassembled WGS sequence"/>
</dbReference>
<dbReference type="VEuPathDB" id="FungiDB:PC110_g20029"/>
<dbReference type="GO" id="GO:0009062">
    <property type="term" value="P:fatty acid catabolic process"/>
    <property type="evidence" value="ECO:0007669"/>
    <property type="project" value="TreeGrafter"/>
</dbReference>
<dbReference type="VEuPathDB" id="FungiDB:PC110_g20028"/>
<dbReference type="AlphaFoldDB" id="A0A8T1HCI1"/>
<dbReference type="GO" id="GO:0052816">
    <property type="term" value="F:long-chain fatty acyl-CoA hydrolase activity"/>
    <property type="evidence" value="ECO:0007669"/>
    <property type="project" value="TreeGrafter"/>
</dbReference>
<proteinExistence type="predicted"/>
<dbReference type="InterPro" id="IPR029069">
    <property type="entry name" value="HotDog_dom_sf"/>
</dbReference>
<evidence type="ECO:0000313" key="4">
    <source>
        <dbReference type="Proteomes" id="UP000760860"/>
    </source>
</evidence>
<evidence type="ECO:0000259" key="2">
    <source>
        <dbReference type="PROSITE" id="PS51770"/>
    </source>
</evidence>
<feature type="domain" description="HotDog ACOT-type" evidence="2">
    <location>
        <begin position="109"/>
        <end position="222"/>
    </location>
</feature>
<dbReference type="InterPro" id="IPR006683">
    <property type="entry name" value="Thioestr_dom"/>
</dbReference>
<sequence length="274" mass="30746">MAALESLNMASPIMHGDVVRLEGELINIGRSSLTLQVTGCRHDIATRRFVHAVDAVMTAVALDDNNRPIRGLPELVDRSNGIRIDRLQEIAQQRKTLSMRLKKMEDPSISCQRTLSTSFLPRHLNRNGTVFGGEILSWMDKTALYCGRIFTGNSNMVTVSANRISFKLSVTTNDVATMEARVCGIREHFVDVEVEVFLKKFGLEERKKCHTSYFSVANLDASEDTDCVARGLVVSERDQEGQRAFQHRRHLIEEEHELLQLQPLALSSISGSHL</sequence>
<dbReference type="Pfam" id="PF03061">
    <property type="entry name" value="4HBT"/>
    <property type="match status" value="1"/>
</dbReference>
<dbReference type="GO" id="GO:0005829">
    <property type="term" value="C:cytosol"/>
    <property type="evidence" value="ECO:0007669"/>
    <property type="project" value="TreeGrafter"/>
</dbReference>
<name>A0A8T1HCI1_9STRA</name>
<dbReference type="InterPro" id="IPR040170">
    <property type="entry name" value="Cytosol_ACT"/>
</dbReference>
<feature type="domain" description="HotDog ACOT-type" evidence="2">
    <location>
        <begin position="1"/>
        <end position="65"/>
    </location>
</feature>
<comment type="caution">
    <text evidence="3">The sequence shown here is derived from an EMBL/GenBank/DDBJ whole genome shotgun (WGS) entry which is preliminary data.</text>
</comment>
<dbReference type="PROSITE" id="PS51770">
    <property type="entry name" value="HOTDOG_ACOT"/>
    <property type="match status" value="2"/>
</dbReference>
<dbReference type="PANTHER" id="PTHR11049">
    <property type="entry name" value="ACYL COENZYME A THIOESTER HYDROLASE"/>
    <property type="match status" value="1"/>
</dbReference>
<protein>
    <recommendedName>
        <fullName evidence="2">HotDog ACOT-type domain-containing protein</fullName>
    </recommendedName>
</protein>